<comment type="caution">
    <text evidence="3">The sequence shown here is derived from an EMBL/GenBank/DDBJ whole genome shotgun (WGS) entry which is preliminary data.</text>
</comment>
<gene>
    <name evidence="3" type="ORF">QO033_10015</name>
</gene>
<feature type="domain" description="DUF2147" evidence="2">
    <location>
        <begin position="27"/>
        <end position="128"/>
    </location>
</feature>
<dbReference type="InterPro" id="IPR019223">
    <property type="entry name" value="DUF2147"/>
</dbReference>
<dbReference type="RefSeq" id="WP_284480826.1">
    <property type="nucleotide sequence ID" value="NZ_JASNJD010000006.1"/>
</dbReference>
<keyword evidence="4" id="KW-1185">Reference proteome</keyword>
<evidence type="ECO:0000256" key="1">
    <source>
        <dbReference type="SAM" id="SignalP"/>
    </source>
</evidence>
<dbReference type="Proteomes" id="UP001243757">
    <property type="component" value="Unassembled WGS sequence"/>
</dbReference>
<dbReference type="Gene3D" id="2.40.128.520">
    <property type="match status" value="1"/>
</dbReference>
<dbReference type="EMBL" id="JASNJD010000006">
    <property type="protein sequence ID" value="MDK3018014.1"/>
    <property type="molecule type" value="Genomic_DNA"/>
</dbReference>
<dbReference type="Pfam" id="PF09917">
    <property type="entry name" value="DUF2147"/>
    <property type="match status" value="1"/>
</dbReference>
<organism evidence="3 4">
    <name type="scientific">Pseudodonghicola flavimaris</name>
    <dbReference type="NCBI Taxonomy" id="3050036"/>
    <lineage>
        <taxon>Bacteria</taxon>
        <taxon>Pseudomonadati</taxon>
        <taxon>Pseudomonadota</taxon>
        <taxon>Alphaproteobacteria</taxon>
        <taxon>Rhodobacterales</taxon>
        <taxon>Paracoccaceae</taxon>
        <taxon>Pseudodonghicola</taxon>
    </lineage>
</organism>
<keyword evidence="1" id="KW-0732">Signal</keyword>
<evidence type="ECO:0000313" key="3">
    <source>
        <dbReference type="EMBL" id="MDK3018014.1"/>
    </source>
</evidence>
<evidence type="ECO:0000259" key="2">
    <source>
        <dbReference type="Pfam" id="PF09917"/>
    </source>
</evidence>
<dbReference type="PANTHER" id="PTHR36919">
    <property type="entry name" value="BLR1215 PROTEIN"/>
    <property type="match status" value="1"/>
</dbReference>
<protein>
    <submittedName>
        <fullName evidence="3">DUF2147 domain-containing protein</fullName>
    </submittedName>
</protein>
<sequence length="130" mass="13647">MRYRISAALAALALGLASGAAADPAEGMWKTQPDDGAYAHVRLGPCGAAVCGVIERTFNAGGEYASPNIGKTLVIDMMPQGDGSYEGRVWRPSNDKIYIGKMELSGDSLALKGCIAGGLICSKQTWQRLP</sequence>
<feature type="chain" id="PRO_5047492290" evidence="1">
    <location>
        <begin position="23"/>
        <end position="130"/>
    </location>
</feature>
<accession>A0ABT7F0J3</accession>
<proteinExistence type="predicted"/>
<name>A0ABT7F0J3_9RHOB</name>
<dbReference type="PANTHER" id="PTHR36919:SF2">
    <property type="entry name" value="BLL6627 PROTEIN"/>
    <property type="match status" value="1"/>
</dbReference>
<evidence type="ECO:0000313" key="4">
    <source>
        <dbReference type="Proteomes" id="UP001243757"/>
    </source>
</evidence>
<feature type="signal peptide" evidence="1">
    <location>
        <begin position="1"/>
        <end position="22"/>
    </location>
</feature>
<reference evidence="3 4" key="1">
    <citation type="submission" date="2023-05" db="EMBL/GenBank/DDBJ databases">
        <title>Pseudodonghicola sp. nov.</title>
        <authorList>
            <person name="Huang J."/>
        </authorList>
    </citation>
    <scope>NUCLEOTIDE SEQUENCE [LARGE SCALE GENOMIC DNA]</scope>
    <source>
        <strain evidence="3 4">IC7</strain>
    </source>
</reference>